<accession>A0A6A5TWZ0</accession>
<feature type="compositionally biased region" description="Pro residues" evidence="1">
    <location>
        <begin position="517"/>
        <end position="528"/>
    </location>
</feature>
<reference evidence="2" key="1">
    <citation type="journal article" date="2020" name="Stud. Mycol.">
        <title>101 Dothideomycetes genomes: a test case for predicting lifestyles and emergence of pathogens.</title>
        <authorList>
            <person name="Haridas S."/>
            <person name="Albert R."/>
            <person name="Binder M."/>
            <person name="Bloem J."/>
            <person name="Labutti K."/>
            <person name="Salamov A."/>
            <person name="Andreopoulos B."/>
            <person name="Baker S."/>
            <person name="Barry K."/>
            <person name="Bills G."/>
            <person name="Bluhm B."/>
            <person name="Cannon C."/>
            <person name="Castanera R."/>
            <person name="Culley D."/>
            <person name="Daum C."/>
            <person name="Ezra D."/>
            <person name="Gonzalez J."/>
            <person name="Henrissat B."/>
            <person name="Kuo A."/>
            <person name="Liang C."/>
            <person name="Lipzen A."/>
            <person name="Lutzoni F."/>
            <person name="Magnuson J."/>
            <person name="Mondo S."/>
            <person name="Nolan M."/>
            <person name="Ohm R."/>
            <person name="Pangilinan J."/>
            <person name="Park H.-J."/>
            <person name="Ramirez L."/>
            <person name="Alfaro M."/>
            <person name="Sun H."/>
            <person name="Tritt A."/>
            <person name="Yoshinaga Y."/>
            <person name="Zwiers L.-H."/>
            <person name="Turgeon B."/>
            <person name="Goodwin S."/>
            <person name="Spatafora J."/>
            <person name="Crous P."/>
            <person name="Grigoriev I."/>
        </authorList>
    </citation>
    <scope>NUCLEOTIDE SEQUENCE</scope>
    <source>
        <strain evidence="2">CBS 675.92</strain>
    </source>
</reference>
<proteinExistence type="predicted"/>
<feature type="compositionally biased region" description="Basic residues" evidence="1">
    <location>
        <begin position="1"/>
        <end position="16"/>
    </location>
</feature>
<dbReference type="EMBL" id="ML976990">
    <property type="protein sequence ID" value="KAF1957141.1"/>
    <property type="molecule type" value="Genomic_DNA"/>
</dbReference>
<dbReference type="Proteomes" id="UP000800035">
    <property type="component" value="Unassembled WGS sequence"/>
</dbReference>
<organism evidence="2 3">
    <name type="scientific">Byssothecium circinans</name>
    <dbReference type="NCBI Taxonomy" id="147558"/>
    <lineage>
        <taxon>Eukaryota</taxon>
        <taxon>Fungi</taxon>
        <taxon>Dikarya</taxon>
        <taxon>Ascomycota</taxon>
        <taxon>Pezizomycotina</taxon>
        <taxon>Dothideomycetes</taxon>
        <taxon>Pleosporomycetidae</taxon>
        <taxon>Pleosporales</taxon>
        <taxon>Massarineae</taxon>
        <taxon>Massarinaceae</taxon>
        <taxon>Byssothecium</taxon>
    </lineage>
</organism>
<feature type="region of interest" description="Disordered" evidence="1">
    <location>
        <begin position="210"/>
        <end position="268"/>
    </location>
</feature>
<feature type="compositionally biased region" description="Pro residues" evidence="1">
    <location>
        <begin position="255"/>
        <end position="264"/>
    </location>
</feature>
<evidence type="ECO:0000256" key="1">
    <source>
        <dbReference type="SAM" id="MobiDB-lite"/>
    </source>
</evidence>
<feature type="compositionally biased region" description="Low complexity" evidence="1">
    <location>
        <begin position="17"/>
        <end position="33"/>
    </location>
</feature>
<feature type="region of interest" description="Disordered" evidence="1">
    <location>
        <begin position="421"/>
        <end position="485"/>
    </location>
</feature>
<feature type="compositionally biased region" description="Pro residues" evidence="1">
    <location>
        <begin position="447"/>
        <end position="461"/>
    </location>
</feature>
<dbReference type="AlphaFoldDB" id="A0A6A5TWZ0"/>
<gene>
    <name evidence="2" type="ORF">CC80DRAFT_55006</name>
</gene>
<evidence type="ECO:0000313" key="2">
    <source>
        <dbReference type="EMBL" id="KAF1957141.1"/>
    </source>
</evidence>
<feature type="region of interest" description="Disordered" evidence="1">
    <location>
        <begin position="498"/>
        <end position="550"/>
    </location>
</feature>
<evidence type="ECO:0000313" key="3">
    <source>
        <dbReference type="Proteomes" id="UP000800035"/>
    </source>
</evidence>
<keyword evidence="3" id="KW-1185">Reference proteome</keyword>
<feature type="region of interest" description="Disordered" evidence="1">
    <location>
        <begin position="1"/>
        <end position="40"/>
    </location>
</feature>
<sequence length="568" mass="64271">MPFRFWRRRSSRKRATTRNNTSKTTSRRTNPSTKPAPKKNTFRYEFNNFCKNREQIERDFAQFRNLDHAFPDDEPLPYMELEEYFLPREETKEKMRYQYNYWRRLHKKASARAQCRKCRNHHSTSYMPPPPCRNLGRHGSALTLEAAMHPNLTSLPSYPPIPPNLYVGRQIRQYDVNAGLRIRNVIHLPEGSESEQEPFASKRECLGLKAKAGRPASKPRRDPGSRPQCDGASNEGPLHEDNHGQASNYVASSPTHPPPSPQPEPHVLGRTHIIDRGSFDTPSIHNTHGPGLRVPCLPNCQETNCRSPIPPATTTPHPRSEASYNGNKKCTVCSHIAATSEGSPATNRRILWDLSKEDWAEIHDCPQSHDGWTPVMIRSRREKLARIEAREQARAEERALIRAQAQAQAQVQAEARAEVRARERARLQAPTPIQPCPQEPPRIQTLSPPPPPSPLPPPPRPRSTSLEAHPPSLQPRPLLQSRTRRRLTRALNVFRAVKTGRRKAIRERESKGGPLTSTPPPPYVPDSTPPDYADAVRSGFANPFPGRQGSACESELVCRFQRVSEGAR</sequence>
<protein>
    <submittedName>
        <fullName evidence="2">Uncharacterized protein</fullName>
    </submittedName>
</protein>
<name>A0A6A5TWZ0_9PLEO</name>